<dbReference type="AlphaFoldDB" id="A0A0F9AFN3"/>
<evidence type="ECO:0000313" key="1">
    <source>
        <dbReference type="EMBL" id="KKK71026.1"/>
    </source>
</evidence>
<proteinExistence type="predicted"/>
<gene>
    <name evidence="1" type="ORF">LCGC14_2918080</name>
</gene>
<feature type="non-terminal residue" evidence="1">
    <location>
        <position position="359"/>
    </location>
</feature>
<protein>
    <submittedName>
        <fullName evidence="1">Uncharacterized protein</fullName>
    </submittedName>
</protein>
<name>A0A0F9AFN3_9ZZZZ</name>
<dbReference type="EMBL" id="LAZR01057922">
    <property type="protein sequence ID" value="KKK71026.1"/>
    <property type="molecule type" value="Genomic_DNA"/>
</dbReference>
<comment type="caution">
    <text evidence="1">The sequence shown here is derived from an EMBL/GenBank/DDBJ whole genome shotgun (WGS) entry which is preliminary data.</text>
</comment>
<reference evidence="1" key="1">
    <citation type="journal article" date="2015" name="Nature">
        <title>Complex archaea that bridge the gap between prokaryotes and eukaryotes.</title>
        <authorList>
            <person name="Spang A."/>
            <person name="Saw J.H."/>
            <person name="Jorgensen S.L."/>
            <person name="Zaremba-Niedzwiedzka K."/>
            <person name="Martijn J."/>
            <person name="Lind A.E."/>
            <person name="van Eijk R."/>
            <person name="Schleper C."/>
            <person name="Guy L."/>
            <person name="Ettema T.J."/>
        </authorList>
    </citation>
    <scope>NUCLEOTIDE SEQUENCE</scope>
</reference>
<sequence>MHAAISPRDCAVGLLRDEGGVVQVLDCAGVPVRSISAETYLSQHPDTLVVDVRDGKHAVDLLAERATMSMCLDMTLLLFDRDVSVQTRQELAMELNRLFQDTNNRTYVLDVVLSRPLSPIADVDGAMNVVESANITREAVASILNCQDRVRLILESWLLVKQEPLVQQSGVERVFVLLSRYGVFRRLALEGADTSQLDAITSALVMDANLGAELDAAPRILQRLVKELRKKLPVGKANQPPVHGQTNVDVSESEREEYAVTEPQHTSGHAAHSAAVSQVERIADLFGQEKDRQAQAILDQLIAEQTKYPAGQQHLVKSLCNIATRVNSRGRPEIGLECLNKALNLPSGIDSQLYLQIGT</sequence>
<accession>A0A0F9AFN3</accession>
<organism evidence="1">
    <name type="scientific">marine sediment metagenome</name>
    <dbReference type="NCBI Taxonomy" id="412755"/>
    <lineage>
        <taxon>unclassified sequences</taxon>
        <taxon>metagenomes</taxon>
        <taxon>ecological metagenomes</taxon>
    </lineage>
</organism>